<evidence type="ECO:0000313" key="9">
    <source>
        <dbReference type="EMBL" id="OJG46826.1"/>
    </source>
</evidence>
<dbReference type="InterPro" id="IPR004701">
    <property type="entry name" value="PTS_EIIA_man-typ"/>
</dbReference>
<dbReference type="EMBL" id="JXKQ01000001">
    <property type="protein sequence ID" value="OJG46826.1"/>
    <property type="molecule type" value="Genomic_DNA"/>
</dbReference>
<keyword evidence="7" id="KW-0418">Kinase</keyword>
<comment type="caution">
    <text evidence="9">The sequence shown here is derived from an EMBL/GenBank/DDBJ whole genome shotgun (WGS) entry which is preliminary data.</text>
</comment>
<dbReference type="PROSITE" id="PS51096">
    <property type="entry name" value="PTS_EIIA_TYPE_4"/>
    <property type="match status" value="1"/>
</dbReference>
<keyword evidence="10" id="KW-1185">Reference proteome</keyword>
<dbReference type="STRING" id="249189.RV04_GL000073"/>
<gene>
    <name evidence="9" type="ORF">RV04_GL000073</name>
</gene>
<dbReference type="AlphaFoldDB" id="A0A1L8TR89"/>
<dbReference type="InterPro" id="IPR033887">
    <property type="entry name" value="PTS_IIA_man"/>
</dbReference>
<protein>
    <recommendedName>
        <fullName evidence="8">PTS EIIA type-4 domain-containing protein</fullName>
    </recommendedName>
</protein>
<evidence type="ECO:0000256" key="1">
    <source>
        <dbReference type="ARBA" id="ARBA00004496"/>
    </source>
</evidence>
<sequence length="139" mass="15770">MRKKIILASHGHFASGILSSLRLICGENKSIEALDCYVTKDFDLQKVVEHLMLDSKNSEIIVITDIFGGSVNNEFLKYIEQHNFYLIAGLNLPFLIELSTKLSTLDSVEVLIRSALEESKHSIQFCNDTFNKKVSEEEF</sequence>
<evidence type="ECO:0000256" key="2">
    <source>
        <dbReference type="ARBA" id="ARBA00022448"/>
    </source>
</evidence>
<keyword evidence="2" id="KW-0813">Transport</keyword>
<dbReference type="RefSeq" id="WP_071856494.1">
    <property type="nucleotide sequence ID" value="NZ_JBHSHK010000005.1"/>
</dbReference>
<dbReference type="InterPro" id="IPR036662">
    <property type="entry name" value="PTS_EIIA_man-typ_sf"/>
</dbReference>
<dbReference type="Proteomes" id="UP000182077">
    <property type="component" value="Unassembled WGS sequence"/>
</dbReference>
<evidence type="ECO:0000259" key="8">
    <source>
        <dbReference type="PROSITE" id="PS51096"/>
    </source>
</evidence>
<dbReference type="GO" id="GO:0016020">
    <property type="term" value="C:membrane"/>
    <property type="evidence" value="ECO:0007669"/>
    <property type="project" value="InterPro"/>
</dbReference>
<dbReference type="InterPro" id="IPR051471">
    <property type="entry name" value="Bacterial_PTS_sugar_comp"/>
</dbReference>
<evidence type="ECO:0000313" key="10">
    <source>
        <dbReference type="Proteomes" id="UP000182077"/>
    </source>
</evidence>
<organism evidence="9 10">
    <name type="scientific">Enterococcus hermanniensis</name>
    <dbReference type="NCBI Taxonomy" id="249189"/>
    <lineage>
        <taxon>Bacteria</taxon>
        <taxon>Bacillati</taxon>
        <taxon>Bacillota</taxon>
        <taxon>Bacilli</taxon>
        <taxon>Lactobacillales</taxon>
        <taxon>Enterococcaceae</taxon>
        <taxon>Enterococcus</taxon>
    </lineage>
</organism>
<evidence type="ECO:0000256" key="5">
    <source>
        <dbReference type="ARBA" id="ARBA00022679"/>
    </source>
</evidence>
<evidence type="ECO:0000256" key="3">
    <source>
        <dbReference type="ARBA" id="ARBA00022490"/>
    </source>
</evidence>
<dbReference type="PANTHER" id="PTHR33799">
    <property type="entry name" value="PTS PERMEASE-RELATED-RELATED"/>
    <property type="match status" value="1"/>
</dbReference>
<dbReference type="SUPFAM" id="SSF53062">
    <property type="entry name" value="PTS system fructose IIA component-like"/>
    <property type="match status" value="1"/>
</dbReference>
<evidence type="ECO:0000256" key="7">
    <source>
        <dbReference type="ARBA" id="ARBA00022777"/>
    </source>
</evidence>
<name>A0A1L8TR89_9ENTE</name>
<evidence type="ECO:0000256" key="6">
    <source>
        <dbReference type="ARBA" id="ARBA00022683"/>
    </source>
</evidence>
<keyword evidence="5" id="KW-0808">Transferase</keyword>
<dbReference type="PANTHER" id="PTHR33799:SF1">
    <property type="entry name" value="PTS SYSTEM MANNOSE-SPECIFIC EIIAB COMPONENT-RELATED"/>
    <property type="match status" value="1"/>
</dbReference>
<proteinExistence type="predicted"/>
<dbReference type="Gene3D" id="3.40.50.510">
    <property type="entry name" value="Phosphotransferase system, mannose-type IIA component"/>
    <property type="match status" value="1"/>
</dbReference>
<dbReference type="CDD" id="cd00006">
    <property type="entry name" value="PTS_IIA_man"/>
    <property type="match status" value="1"/>
</dbReference>
<dbReference type="OrthoDB" id="6578004at2"/>
<comment type="subcellular location">
    <subcellularLocation>
        <location evidence="1">Cytoplasm</location>
    </subcellularLocation>
</comment>
<dbReference type="Pfam" id="PF03610">
    <property type="entry name" value="EIIA-man"/>
    <property type="match status" value="1"/>
</dbReference>
<dbReference type="GO" id="GO:0009401">
    <property type="term" value="P:phosphoenolpyruvate-dependent sugar phosphotransferase system"/>
    <property type="evidence" value="ECO:0007669"/>
    <property type="project" value="UniProtKB-KW"/>
</dbReference>
<feature type="domain" description="PTS EIIA type-4" evidence="8">
    <location>
        <begin position="2"/>
        <end position="123"/>
    </location>
</feature>
<keyword evidence="4" id="KW-0762">Sugar transport</keyword>
<dbReference type="GO" id="GO:0016301">
    <property type="term" value="F:kinase activity"/>
    <property type="evidence" value="ECO:0007669"/>
    <property type="project" value="UniProtKB-KW"/>
</dbReference>
<dbReference type="GO" id="GO:0005737">
    <property type="term" value="C:cytoplasm"/>
    <property type="evidence" value="ECO:0007669"/>
    <property type="project" value="UniProtKB-SubCell"/>
</dbReference>
<keyword evidence="6" id="KW-0598">Phosphotransferase system</keyword>
<keyword evidence="3" id="KW-0963">Cytoplasm</keyword>
<evidence type="ECO:0000256" key="4">
    <source>
        <dbReference type="ARBA" id="ARBA00022597"/>
    </source>
</evidence>
<accession>A0A1L8TR89</accession>
<reference evidence="9 10" key="1">
    <citation type="submission" date="2014-12" db="EMBL/GenBank/DDBJ databases">
        <title>Draft genome sequences of 29 type strains of Enterococci.</title>
        <authorList>
            <person name="Zhong Z."/>
            <person name="Sun Z."/>
            <person name="Liu W."/>
            <person name="Zhang W."/>
            <person name="Zhang H."/>
        </authorList>
    </citation>
    <scope>NUCLEOTIDE SEQUENCE [LARGE SCALE GENOMIC DNA]</scope>
    <source>
        <strain evidence="9 10">DSM 17122</strain>
    </source>
</reference>